<sequence>MFDKVYGYVKKWVTELCHILELIAAIFVFIAVVIALIALIPHVGELWENRSTAGAMLEFLEQVFLVVIGVEFLKMLCRPTADNVLETIIFLVARHMIVVTTTTPLDDLISTISIVLLCFVRRYLKEHRMKDKMREEDWRRLEESDESGTAE</sequence>
<comment type="caution">
    <text evidence="2">The sequence shown here is derived from an EMBL/GenBank/DDBJ whole genome shotgun (WGS) entry which is preliminary data.</text>
</comment>
<evidence type="ECO:0008006" key="4">
    <source>
        <dbReference type="Google" id="ProtNLM"/>
    </source>
</evidence>
<evidence type="ECO:0000256" key="1">
    <source>
        <dbReference type="SAM" id="Phobius"/>
    </source>
</evidence>
<evidence type="ECO:0000313" key="2">
    <source>
        <dbReference type="EMBL" id="MBC5685635.1"/>
    </source>
</evidence>
<gene>
    <name evidence="2" type="ORF">H8R94_03225</name>
</gene>
<dbReference type="EMBL" id="JACOPG010000001">
    <property type="protein sequence ID" value="MBC5685635.1"/>
    <property type="molecule type" value="Genomic_DNA"/>
</dbReference>
<protein>
    <recommendedName>
        <fullName evidence="4">Transporter</fullName>
    </recommendedName>
</protein>
<feature type="transmembrane region" description="Helical" evidence="1">
    <location>
        <begin position="108"/>
        <end position="124"/>
    </location>
</feature>
<keyword evidence="1" id="KW-0472">Membrane</keyword>
<keyword evidence="3" id="KW-1185">Reference proteome</keyword>
<dbReference type="RefSeq" id="WP_118280831.1">
    <property type="nucleotide sequence ID" value="NZ_JACOPG010000001.1"/>
</dbReference>
<organism evidence="2 3">
    <name type="scientific">Roseburia lenta</name>
    <dbReference type="NCBI Taxonomy" id="2763061"/>
    <lineage>
        <taxon>Bacteria</taxon>
        <taxon>Bacillati</taxon>
        <taxon>Bacillota</taxon>
        <taxon>Clostridia</taxon>
        <taxon>Lachnospirales</taxon>
        <taxon>Lachnospiraceae</taxon>
        <taxon>Roseburia</taxon>
    </lineage>
</organism>
<keyword evidence="1" id="KW-1133">Transmembrane helix</keyword>
<keyword evidence="1" id="KW-0812">Transmembrane</keyword>
<evidence type="ECO:0000313" key="3">
    <source>
        <dbReference type="Proteomes" id="UP000643810"/>
    </source>
</evidence>
<reference evidence="2 3" key="1">
    <citation type="submission" date="2020-08" db="EMBL/GenBank/DDBJ databases">
        <title>Genome public.</title>
        <authorList>
            <person name="Liu C."/>
            <person name="Sun Q."/>
        </authorList>
    </citation>
    <scope>NUCLEOTIDE SEQUENCE [LARGE SCALE GENOMIC DNA]</scope>
    <source>
        <strain evidence="2 3">NSJ-9</strain>
    </source>
</reference>
<dbReference type="Proteomes" id="UP000643810">
    <property type="component" value="Unassembled WGS sequence"/>
</dbReference>
<name>A0ABR7GDW8_9FIRM</name>
<feature type="transmembrane region" description="Helical" evidence="1">
    <location>
        <begin position="20"/>
        <end position="40"/>
    </location>
</feature>
<accession>A0ABR7GDW8</accession>
<proteinExistence type="predicted"/>